<evidence type="ECO:0000256" key="11">
    <source>
        <dbReference type="ARBA" id="ARBA00023136"/>
    </source>
</evidence>
<dbReference type="PANTHER" id="PTHR10082:SF60">
    <property type="entry name" value="INTEGRIN BETA-PS"/>
    <property type="match status" value="1"/>
</dbReference>
<dbReference type="InterPro" id="IPR002369">
    <property type="entry name" value="Integrin_bsu_VWA"/>
</dbReference>
<keyword evidence="3" id="KW-1003">Cell membrane</keyword>
<dbReference type="InterPro" id="IPR057243">
    <property type="entry name" value="Integrin_I-EGF_CS"/>
</dbReference>
<feature type="disulfide bond" evidence="14">
    <location>
        <begin position="58"/>
        <end position="67"/>
    </location>
</feature>
<dbReference type="SMART" id="SM01241">
    <property type="entry name" value="Integrin_b_cyt"/>
    <property type="match status" value="1"/>
</dbReference>
<dbReference type="InterPro" id="IPR033760">
    <property type="entry name" value="Integrin_beta_N"/>
</dbReference>
<dbReference type="SUPFAM" id="SSF103575">
    <property type="entry name" value="Plexin repeat"/>
    <property type="match status" value="1"/>
</dbReference>
<dbReference type="PRINTS" id="PR01186">
    <property type="entry name" value="INTEGRINB"/>
</dbReference>
<dbReference type="Proteomes" id="UP001162156">
    <property type="component" value="Unassembled WGS sequence"/>
</dbReference>
<feature type="disulfide bond" evidence="14">
    <location>
        <begin position="676"/>
        <end position="681"/>
    </location>
</feature>
<evidence type="ECO:0000256" key="7">
    <source>
        <dbReference type="ARBA" id="ARBA00022737"/>
    </source>
</evidence>
<feature type="disulfide bond" evidence="14">
    <location>
        <begin position="589"/>
        <end position="594"/>
    </location>
</feature>
<dbReference type="SUPFAM" id="SSF69179">
    <property type="entry name" value="Integrin domains"/>
    <property type="match status" value="1"/>
</dbReference>
<dbReference type="FunFam" id="1.20.5.100:FF:000002">
    <property type="entry name" value="Integrin beta"/>
    <property type="match status" value="1"/>
</dbReference>
<dbReference type="GO" id="GO:0005178">
    <property type="term" value="F:integrin binding"/>
    <property type="evidence" value="ECO:0007669"/>
    <property type="project" value="TreeGrafter"/>
</dbReference>
<dbReference type="EMBL" id="JANEYF010003466">
    <property type="protein sequence ID" value="KAJ8936075.1"/>
    <property type="molecule type" value="Genomic_DNA"/>
</dbReference>
<feature type="disulfide bond" evidence="14">
    <location>
        <begin position="488"/>
        <end position="501"/>
    </location>
</feature>
<evidence type="ECO:0000256" key="1">
    <source>
        <dbReference type="ARBA" id="ARBA00004251"/>
    </source>
</evidence>
<dbReference type="Gene3D" id="4.10.1240.30">
    <property type="match status" value="1"/>
</dbReference>
<feature type="disulfide bond" evidence="14">
    <location>
        <begin position="70"/>
        <end position="81"/>
    </location>
</feature>
<feature type="disulfide bond" evidence="14">
    <location>
        <begin position="706"/>
        <end position="715"/>
    </location>
</feature>
<dbReference type="PANTHER" id="PTHR10082">
    <property type="entry name" value="INTEGRIN BETA SUBUNIT"/>
    <property type="match status" value="1"/>
</dbReference>
<evidence type="ECO:0000256" key="14">
    <source>
        <dbReference type="PIRSR" id="PIRSR002512-1"/>
    </source>
</evidence>
<feature type="disulfide bond" evidence="14">
    <location>
        <begin position="547"/>
        <end position="556"/>
    </location>
</feature>
<dbReference type="GO" id="GO:0007157">
    <property type="term" value="P:heterophilic cell-cell adhesion via plasma membrane cell adhesion molecules"/>
    <property type="evidence" value="ECO:0007669"/>
    <property type="project" value="UniProtKB-ARBA"/>
</dbReference>
<feature type="disulfide bond" evidence="14">
    <location>
        <begin position="613"/>
        <end position="618"/>
    </location>
</feature>
<evidence type="ECO:0000256" key="3">
    <source>
        <dbReference type="ARBA" id="ARBA00022475"/>
    </source>
</evidence>
<keyword evidence="12 14" id="KW-1015">Disulfide bond</keyword>
<feature type="disulfide bond" evidence="14">
    <location>
        <begin position="61"/>
        <end position="94"/>
    </location>
</feature>
<dbReference type="InterPro" id="IPR012896">
    <property type="entry name" value="Integrin_bsu_tail"/>
</dbReference>
<comment type="caution">
    <text evidence="20">The sequence shown here is derived from an EMBL/GenBank/DDBJ whole genome shotgun (WGS) entry which is preliminary data.</text>
</comment>
<evidence type="ECO:0000259" key="17">
    <source>
        <dbReference type="SMART" id="SM00187"/>
    </source>
</evidence>
<dbReference type="GO" id="GO:0005925">
    <property type="term" value="C:focal adhesion"/>
    <property type="evidence" value="ECO:0007669"/>
    <property type="project" value="TreeGrafter"/>
</dbReference>
<evidence type="ECO:0000313" key="21">
    <source>
        <dbReference type="Proteomes" id="UP001162156"/>
    </source>
</evidence>
<dbReference type="AlphaFoldDB" id="A0AAV8XDJ0"/>
<evidence type="ECO:0000256" key="6">
    <source>
        <dbReference type="ARBA" id="ARBA00022729"/>
    </source>
</evidence>
<keyword evidence="6" id="KW-0732">Signal</keyword>
<evidence type="ECO:0000259" key="18">
    <source>
        <dbReference type="SMART" id="SM01241"/>
    </source>
</evidence>
<feature type="domain" description="Integrin beta subunit cytoplasmic" evidence="18">
    <location>
        <begin position="815"/>
        <end position="861"/>
    </location>
</feature>
<feature type="disulfide bond" evidence="14">
    <location>
        <begin position="641"/>
        <end position="650"/>
    </location>
</feature>
<dbReference type="PROSITE" id="PS52047">
    <property type="entry name" value="I_EGF_2"/>
    <property type="match status" value="2"/>
</dbReference>
<dbReference type="GO" id="GO:0008305">
    <property type="term" value="C:integrin complex"/>
    <property type="evidence" value="ECO:0007669"/>
    <property type="project" value="TreeGrafter"/>
</dbReference>
<feature type="disulfide bond" evidence="14">
    <location>
        <begin position="591"/>
        <end position="626"/>
    </location>
</feature>
<keyword evidence="11 16" id="KW-0472">Membrane</keyword>
<evidence type="ECO:0000256" key="13">
    <source>
        <dbReference type="ARBA" id="ARBA00023180"/>
    </source>
</evidence>
<evidence type="ECO:0000256" key="10">
    <source>
        <dbReference type="ARBA" id="ARBA00023037"/>
    </source>
</evidence>
<feature type="disulfide bond" evidence="14">
    <location>
        <begin position="636"/>
        <end position="670"/>
    </location>
</feature>
<comment type="similarity">
    <text evidence="2 15">Belongs to the integrin beta chain family.</text>
</comment>
<feature type="transmembrane region" description="Helical" evidence="16">
    <location>
        <begin position="792"/>
        <end position="814"/>
    </location>
</feature>
<dbReference type="PIRSF" id="PIRSF002512">
    <property type="entry name" value="Integrin_B"/>
    <property type="match status" value="1"/>
</dbReference>
<accession>A0AAV8XDJ0</accession>
<dbReference type="SUPFAM" id="SSF57196">
    <property type="entry name" value="EGF/Laminin"/>
    <property type="match status" value="1"/>
</dbReference>
<dbReference type="SMART" id="SM01242">
    <property type="entry name" value="Integrin_B_tail"/>
    <property type="match status" value="1"/>
</dbReference>
<keyword evidence="13" id="KW-0325">Glycoprotein</keyword>
<dbReference type="InterPro" id="IPR036465">
    <property type="entry name" value="vWFA_dom_sf"/>
</dbReference>
<comment type="subcellular location">
    <subcellularLocation>
        <location evidence="1 15">Cell membrane</location>
        <topology evidence="1 15">Single-pass type I membrane protein</topology>
    </subcellularLocation>
</comment>
<evidence type="ECO:0000256" key="8">
    <source>
        <dbReference type="ARBA" id="ARBA00022889"/>
    </source>
</evidence>
<evidence type="ECO:0000256" key="2">
    <source>
        <dbReference type="ARBA" id="ARBA00007449"/>
    </source>
</evidence>
<keyword evidence="9 16" id="KW-1133">Transmembrane helix</keyword>
<feature type="disulfide bond" evidence="14">
    <location>
        <begin position="683"/>
        <end position="696"/>
    </location>
</feature>
<dbReference type="FunFam" id="2.10.25.10:FF:000036">
    <property type="entry name" value="Integrin beta"/>
    <property type="match status" value="1"/>
</dbReference>
<reference evidence="20" key="1">
    <citation type="journal article" date="2023" name="Insect Mol. Biol.">
        <title>Genome sequencing provides insights into the evolution of gene families encoding plant cell wall-degrading enzymes in longhorned beetles.</title>
        <authorList>
            <person name="Shin N.R."/>
            <person name="Okamura Y."/>
            <person name="Kirsch R."/>
            <person name="Pauchet Y."/>
        </authorList>
    </citation>
    <scope>NUCLEOTIDE SEQUENCE</scope>
    <source>
        <strain evidence="20">RBIC_L_NR</strain>
    </source>
</reference>
<dbReference type="InterPro" id="IPR036349">
    <property type="entry name" value="Integrin_bsu_tail_dom_sf"/>
</dbReference>
<feature type="disulfide bond" evidence="14">
    <location>
        <begin position="542"/>
        <end position="583"/>
    </location>
</feature>
<feature type="disulfide bond" evidence="14">
    <location>
        <begin position="596"/>
        <end position="611"/>
    </location>
</feature>
<dbReference type="GO" id="GO:0016477">
    <property type="term" value="P:cell migration"/>
    <property type="evidence" value="ECO:0007669"/>
    <property type="project" value="TreeGrafter"/>
</dbReference>
<feature type="disulfide bond" evidence="14">
    <location>
        <begin position="652"/>
        <end position="659"/>
    </location>
</feature>
<dbReference type="PROSITE" id="PS00243">
    <property type="entry name" value="I_EGF_1"/>
    <property type="match status" value="1"/>
</dbReference>
<keyword evidence="7" id="KW-0677">Repeat</keyword>
<dbReference type="Pfam" id="PF17205">
    <property type="entry name" value="PSI_integrin"/>
    <property type="match status" value="1"/>
</dbReference>
<feature type="disulfide bond" evidence="14">
    <location>
        <begin position="712"/>
        <end position="786"/>
    </location>
</feature>
<organism evidence="20 21">
    <name type="scientific">Rhamnusium bicolor</name>
    <dbReference type="NCBI Taxonomy" id="1586634"/>
    <lineage>
        <taxon>Eukaryota</taxon>
        <taxon>Metazoa</taxon>
        <taxon>Ecdysozoa</taxon>
        <taxon>Arthropoda</taxon>
        <taxon>Hexapoda</taxon>
        <taxon>Insecta</taxon>
        <taxon>Pterygota</taxon>
        <taxon>Neoptera</taxon>
        <taxon>Endopterygota</taxon>
        <taxon>Coleoptera</taxon>
        <taxon>Polyphaga</taxon>
        <taxon>Cucujiformia</taxon>
        <taxon>Chrysomeloidea</taxon>
        <taxon>Cerambycidae</taxon>
        <taxon>Lepturinae</taxon>
        <taxon>Rhagiini</taxon>
        <taxon>Rhamnusium</taxon>
    </lineage>
</organism>
<dbReference type="SUPFAM" id="SSF69687">
    <property type="entry name" value="Integrin beta tail domain"/>
    <property type="match status" value="1"/>
</dbReference>
<feature type="domain" description="Integrin beta subunit VWA" evidence="17">
    <location>
        <begin position="57"/>
        <end position="547"/>
    </location>
</feature>
<evidence type="ECO:0000256" key="15">
    <source>
        <dbReference type="RuleBase" id="RU000633"/>
    </source>
</evidence>
<keyword evidence="10 15" id="KW-0401">Integrin</keyword>
<protein>
    <recommendedName>
        <fullName evidence="15">Integrin beta</fullName>
    </recommendedName>
</protein>
<evidence type="ECO:0000256" key="9">
    <source>
        <dbReference type="ARBA" id="ARBA00022989"/>
    </source>
</evidence>
<keyword evidence="5 15" id="KW-0812">Transmembrane</keyword>
<dbReference type="InterPro" id="IPR014836">
    <property type="entry name" value="Integrin_bsu_cyt_dom"/>
</dbReference>
<evidence type="ECO:0000313" key="20">
    <source>
        <dbReference type="EMBL" id="KAJ8936075.1"/>
    </source>
</evidence>
<keyword evidence="21" id="KW-1185">Reference proteome</keyword>
<feature type="disulfide bond" evidence="14">
    <location>
        <begin position="678"/>
        <end position="729"/>
    </location>
</feature>
<dbReference type="GO" id="GO:0007229">
    <property type="term" value="P:integrin-mediated signaling pathway"/>
    <property type="evidence" value="ECO:0007669"/>
    <property type="project" value="UniProtKB-KW"/>
</dbReference>
<dbReference type="InterPro" id="IPR015812">
    <property type="entry name" value="Integrin_bsu"/>
</dbReference>
<dbReference type="GO" id="GO:0033627">
    <property type="term" value="P:cell adhesion mediated by integrin"/>
    <property type="evidence" value="ECO:0007669"/>
    <property type="project" value="TreeGrafter"/>
</dbReference>
<evidence type="ECO:0000256" key="16">
    <source>
        <dbReference type="SAM" id="Phobius"/>
    </source>
</evidence>
<name>A0AAV8XDJ0_9CUCU</name>
<dbReference type="Gene3D" id="2.10.25.10">
    <property type="entry name" value="Laminin"/>
    <property type="match status" value="3"/>
</dbReference>
<feature type="disulfide bond" evidence="14">
    <location>
        <begin position="347"/>
        <end position="388"/>
    </location>
</feature>
<dbReference type="Pfam" id="PF08725">
    <property type="entry name" value="Integrin_b_cyt"/>
    <property type="match status" value="1"/>
</dbReference>
<proteinExistence type="inferred from homology"/>
<dbReference type="Gene3D" id="1.20.5.100">
    <property type="entry name" value="Cytochrome c1, transmembrane anchor, C-terminal"/>
    <property type="match status" value="1"/>
</dbReference>
<dbReference type="Pfam" id="PF23105">
    <property type="entry name" value="EGF_integrin"/>
    <property type="match status" value="1"/>
</dbReference>
<keyword evidence="4" id="KW-0245">EGF-like domain</keyword>
<evidence type="ECO:0000259" key="19">
    <source>
        <dbReference type="SMART" id="SM01242"/>
    </source>
</evidence>
<evidence type="ECO:0000256" key="12">
    <source>
        <dbReference type="ARBA" id="ARBA00023157"/>
    </source>
</evidence>
<keyword evidence="8 15" id="KW-0130">Cell adhesion</keyword>
<feature type="domain" description="Integrin beta subunit tail" evidence="19">
    <location>
        <begin position="706"/>
        <end position="791"/>
    </location>
</feature>
<dbReference type="Gene3D" id="2.60.40.1510">
    <property type="entry name" value="ntegrin, alpha v. Chain A, domain 3"/>
    <property type="match status" value="2"/>
</dbReference>
<feature type="disulfide bond" evidence="14">
    <location>
        <begin position="634"/>
        <end position="639"/>
    </location>
</feature>
<feature type="disulfide bond" evidence="14">
    <location>
        <begin position="733"/>
        <end position="762"/>
    </location>
</feature>
<sequence length="862" mass="95279">MNAEPLITCLTEHWTMEVPSIRHILSNCLILSVISTIVIAQIPQRFTSQNPCTSKGKCHECIQTPSCAWCYDPEYGDSARCFQPSSSSDANAQCDEKYILNPDNVLSIIQALALSKAESRIGSGGTLEQGYEGSYYNNESWSASGSFSGGAGGSAAGGYGGGRHIVQVSPQRLNLKLRARQSYSIYMNYTQAEDYPVDLYYLMDLSKSMSDDKEKLYILGDKLASTMRNLTSNFRLGFGSFVDKVVMPYVSTLPEKLRRPCDNCVAPYGFRHHMTLSNNTHIFSNLLYGYSLIHPCEGCAAPYGYKHAMRLSTNTTQFSHMVKQASVSGNLDAPEGGFDAIMQSVVCRNQIGWREQARRLLVFSTDASFHYAGDGKLGGIVKPNDGYCHLSTDGLYSQSSFQDYPSIEQINLSVKKNSINVIFAVTRGTIDIYEQLAKNIEGASVAKLEGDSSNIVDLVKEQYEQISSTVELKHNASSAVSIKFFTRCLNTSGALVNTNKCGDIRVGDIINFKIDLEVIKCPEKRADHFQTIQIYPVGTYKCGICECNPGAFGRICQCTSEQSAENTTLLDCVHPSSPPGLECSGKGQCVCGRCSCEARANDNERIYGKYCECDNFSCERHNGKLCSGPDHGICDCGECHCKEEWTGSNCACKKSNATCFTPGVVDGKICSGHGECECGVCVCENTSEGRFSGKFCEKCPTCSDRCSEFKDCVQCQQYKTGPLKNPDECASKCTKFVPIPVKEAIADEESGEVRCYYDEDECRFAYVYYYDEKNKFQIRAQEELACRHPVHLPAIVVGLIAAIILIGMAVLLLWKLLTTIHDRREFARFEKEKMMAKWDTGENPIYKQATSTFKNPTYAGKG</sequence>
<dbReference type="InterPro" id="IPR057073">
    <property type="entry name" value="EGF_integrin_2"/>
</dbReference>
<dbReference type="SMART" id="SM00187">
    <property type="entry name" value="INB"/>
    <property type="match status" value="1"/>
</dbReference>
<feature type="disulfide bond" evidence="14">
    <location>
        <begin position="261"/>
        <end position="299"/>
    </location>
</feature>
<evidence type="ECO:0000256" key="4">
    <source>
        <dbReference type="ARBA" id="ARBA00022536"/>
    </source>
</evidence>
<dbReference type="Pfam" id="PF00362">
    <property type="entry name" value="Integrin_beta"/>
    <property type="match status" value="2"/>
</dbReference>
<dbReference type="SUPFAM" id="SSF53300">
    <property type="entry name" value="vWA-like"/>
    <property type="match status" value="2"/>
</dbReference>
<dbReference type="InterPro" id="IPR032695">
    <property type="entry name" value="Integrin_dom_sf"/>
</dbReference>
<gene>
    <name evidence="20" type="ORF">NQ314_012510</name>
</gene>
<dbReference type="Gene3D" id="3.40.50.410">
    <property type="entry name" value="von Willebrand factor, type A domain"/>
    <property type="match status" value="2"/>
</dbReference>
<dbReference type="GO" id="GO:0007160">
    <property type="term" value="P:cell-matrix adhesion"/>
    <property type="evidence" value="ECO:0007669"/>
    <property type="project" value="TreeGrafter"/>
</dbReference>
<dbReference type="Pfam" id="PF07965">
    <property type="entry name" value="Integrin_B_tail"/>
    <property type="match status" value="1"/>
</dbReference>
<dbReference type="GO" id="GO:0009986">
    <property type="term" value="C:cell surface"/>
    <property type="evidence" value="ECO:0007669"/>
    <property type="project" value="TreeGrafter"/>
</dbReference>
<evidence type="ECO:0000256" key="5">
    <source>
        <dbReference type="ARBA" id="ARBA00022692"/>
    </source>
</evidence>